<dbReference type="InterPro" id="IPR041105">
    <property type="entry name" value="TDP-43_N"/>
</dbReference>
<gene>
    <name evidence="2" type="ORF">HICCMSTLAB_LOCUS1876</name>
</gene>
<dbReference type="AlphaFoldDB" id="A0A8J2ED14"/>
<dbReference type="Pfam" id="PF18694">
    <property type="entry name" value="TDP-43_N"/>
    <property type="match status" value="1"/>
</dbReference>
<proteinExistence type="predicted"/>
<feature type="domain" description="TAR DNA-binding protein 43 N-terminal" evidence="1">
    <location>
        <begin position="12"/>
        <end position="71"/>
    </location>
</feature>
<evidence type="ECO:0000259" key="1">
    <source>
        <dbReference type="Pfam" id="PF18694"/>
    </source>
</evidence>
<accession>A0A8J2ED14</accession>
<evidence type="ECO:0000313" key="3">
    <source>
        <dbReference type="Proteomes" id="UP000786811"/>
    </source>
</evidence>
<protein>
    <recommendedName>
        <fullName evidence="1">TAR DNA-binding protein 43 N-terminal domain-containing protein</fullName>
    </recommendedName>
</protein>
<name>A0A8J2ED14_COTCN</name>
<organism evidence="2 3">
    <name type="scientific">Cotesia congregata</name>
    <name type="common">Parasitoid wasp</name>
    <name type="synonym">Apanteles congregatus</name>
    <dbReference type="NCBI Taxonomy" id="51543"/>
    <lineage>
        <taxon>Eukaryota</taxon>
        <taxon>Metazoa</taxon>
        <taxon>Ecdysozoa</taxon>
        <taxon>Arthropoda</taxon>
        <taxon>Hexapoda</taxon>
        <taxon>Insecta</taxon>
        <taxon>Pterygota</taxon>
        <taxon>Neoptera</taxon>
        <taxon>Endopterygota</taxon>
        <taxon>Hymenoptera</taxon>
        <taxon>Apocrita</taxon>
        <taxon>Ichneumonoidea</taxon>
        <taxon>Braconidae</taxon>
        <taxon>Microgastrinae</taxon>
        <taxon>Cotesia</taxon>
    </lineage>
</organism>
<dbReference type="Proteomes" id="UP000786811">
    <property type="component" value="Unassembled WGS sequence"/>
</dbReference>
<keyword evidence="3" id="KW-1185">Reference proteome</keyword>
<sequence>MSKRSIIVIYKGDTINLPLNENGNLNLCTLKSYYPDAQGLTYKTGGQRHAVEIHSDEMIIRNPNLEYEVYIIEKSKKIKHSKKSKVREIHVGWLHRESFTEKYKQMKTPLGGIKTIPSRHPWEYSMPDIKEQMIKIFDSSILPFDRLDVQVGTFDAKCLSSFKSSNNDDDDLWTYIRNEKIVVSRFRLYLLITPKENIDPEKTHESSKISEELSSYKSLISSKNDEFSTVSSITQSVLTTREKHTVKESSTHKNYECLEILEESNNFKSLTSSKNDKLSTASSLIIQPLSRAREKLTMSESPPKCSENNDLLLSSFIDFSESKIDDNTVANESRTPADMSNDDDDNVCITYERVVVSEYSNDLSIAYYSKEDLYNTEIENVGNLSMDEFDPVLNGFRISSISVNGKVLLDIYTDSDMTRMYTFSSTKTIHGGYHYILHDTQELHGKCNGVHGVGIITNCTDDCGTIFTWYENGKLLKQEKFGYWLSNIASDRKYHCVFSCKYNSLKKEACKLSYH</sequence>
<evidence type="ECO:0000313" key="2">
    <source>
        <dbReference type="EMBL" id="CAG5075817.1"/>
    </source>
</evidence>
<reference evidence="2" key="1">
    <citation type="submission" date="2021-04" db="EMBL/GenBank/DDBJ databases">
        <authorList>
            <person name="Chebbi M.A.C M."/>
        </authorList>
    </citation>
    <scope>NUCLEOTIDE SEQUENCE</scope>
</reference>
<comment type="caution">
    <text evidence="2">The sequence shown here is derived from an EMBL/GenBank/DDBJ whole genome shotgun (WGS) entry which is preliminary data.</text>
</comment>
<dbReference type="EMBL" id="CAJNRD030001116">
    <property type="protein sequence ID" value="CAG5075817.1"/>
    <property type="molecule type" value="Genomic_DNA"/>
</dbReference>